<feature type="region of interest" description="Disordered" evidence="8">
    <location>
        <begin position="1"/>
        <end position="28"/>
    </location>
</feature>
<gene>
    <name evidence="10" type="ORF">KQP761_LOCUS30281</name>
</gene>
<sequence>MLSSEFNSETIIDGATDSSDDQKSTTCSKSSLQKSKPYIRCSKNILESEYDGHMTTCHNQSSSQQSITHYNRGKCLSCASPLPAESTLSHTMPCQFHHKFCVNCIHSLMAEHIKLKTAPCCYVNVCDHQLSKYDVSCLPLEPDMIAHLLELVTTEECPQCPQCLFYNKFETLRKFEGHVTYCRPDDMVPCEYCCCLYRSRQLDEHSRYCRNISEQQRQQAFIDFIVSRLKYPFTPAQVRHYIERINRNRQALDLHKIVDDLANFGSTFPYKIPTFECGVCLESHPYQDIFVFGCKDSHKLCYGCFEESCTTKMNSGEILKCALCDYQLEHGEINQLRVTREQKKKFHEHQIEKTFSNFINNARGIIKCPNRDCKWVVEARHPNAQFRVVCHACANEFCSICSQQYHYRTTCQEVTQITQQWFVWCTTERGKYWRVRAQQDASYRAQLDNYERQKAANNQQNEELRRSYNALKADEEFKAQNCRLCPHCKRVVQHMGGCSSMICGKNYHGGDQQSGCGQAFDWDKAQRYVPIISAGPEQNKNDLSRIENKHKVVHRGIRCNGCHKDVEGIRFDCIHCRSLTYCEKCEQRCTLAHSEELRKQNKQQHVFRLITTPEGYRSKRQ</sequence>
<evidence type="ECO:0000256" key="1">
    <source>
        <dbReference type="ARBA" id="ARBA00022679"/>
    </source>
</evidence>
<dbReference type="GO" id="GO:0008270">
    <property type="term" value="F:zinc ion binding"/>
    <property type="evidence" value="ECO:0007669"/>
    <property type="project" value="UniProtKB-KW"/>
</dbReference>
<dbReference type="AlphaFoldDB" id="A0A816EQM7"/>
<dbReference type="GO" id="GO:0016740">
    <property type="term" value="F:transferase activity"/>
    <property type="evidence" value="ECO:0007669"/>
    <property type="project" value="UniProtKB-KW"/>
</dbReference>
<dbReference type="Proteomes" id="UP000663834">
    <property type="component" value="Unassembled WGS sequence"/>
</dbReference>
<dbReference type="Gene3D" id="1.20.120.1750">
    <property type="match status" value="1"/>
</dbReference>
<evidence type="ECO:0000256" key="5">
    <source>
        <dbReference type="ARBA" id="ARBA00022786"/>
    </source>
</evidence>
<evidence type="ECO:0000256" key="8">
    <source>
        <dbReference type="SAM" id="MobiDB-lite"/>
    </source>
</evidence>
<organism evidence="10 11">
    <name type="scientific">Rotaria magnacalcarata</name>
    <dbReference type="NCBI Taxonomy" id="392030"/>
    <lineage>
        <taxon>Eukaryota</taxon>
        <taxon>Metazoa</taxon>
        <taxon>Spiralia</taxon>
        <taxon>Gnathifera</taxon>
        <taxon>Rotifera</taxon>
        <taxon>Eurotatoria</taxon>
        <taxon>Bdelloidea</taxon>
        <taxon>Philodinida</taxon>
        <taxon>Philodinidae</taxon>
        <taxon>Rotaria</taxon>
    </lineage>
</organism>
<feature type="coiled-coil region" evidence="7">
    <location>
        <begin position="443"/>
        <end position="474"/>
    </location>
</feature>
<keyword evidence="2" id="KW-0479">Metal-binding</keyword>
<keyword evidence="1" id="KW-0808">Transferase</keyword>
<feature type="domain" description="RING-type" evidence="9">
    <location>
        <begin position="273"/>
        <end position="542"/>
    </location>
</feature>
<evidence type="ECO:0000256" key="7">
    <source>
        <dbReference type="SAM" id="Coils"/>
    </source>
</evidence>
<dbReference type="PROSITE" id="PS51873">
    <property type="entry name" value="TRIAD"/>
    <property type="match status" value="1"/>
</dbReference>
<reference evidence="10" key="1">
    <citation type="submission" date="2021-02" db="EMBL/GenBank/DDBJ databases">
        <authorList>
            <person name="Nowell W R."/>
        </authorList>
    </citation>
    <scope>NUCLEOTIDE SEQUENCE</scope>
</reference>
<keyword evidence="5" id="KW-0833">Ubl conjugation pathway</keyword>
<name>A0A816EQM7_9BILA</name>
<dbReference type="EMBL" id="CAJNOW010016825">
    <property type="protein sequence ID" value="CAF1652610.1"/>
    <property type="molecule type" value="Genomic_DNA"/>
</dbReference>
<evidence type="ECO:0000256" key="4">
    <source>
        <dbReference type="ARBA" id="ARBA00022771"/>
    </source>
</evidence>
<protein>
    <recommendedName>
        <fullName evidence="9">RING-type domain-containing protein</fullName>
    </recommendedName>
</protein>
<dbReference type="CDD" id="cd20335">
    <property type="entry name" value="BRcat_RBR"/>
    <property type="match status" value="1"/>
</dbReference>
<evidence type="ECO:0000256" key="3">
    <source>
        <dbReference type="ARBA" id="ARBA00022737"/>
    </source>
</evidence>
<dbReference type="SUPFAM" id="SSF57850">
    <property type="entry name" value="RING/U-box"/>
    <property type="match status" value="4"/>
</dbReference>
<keyword evidence="4" id="KW-0863">Zinc-finger</keyword>
<dbReference type="SMART" id="SM00647">
    <property type="entry name" value="IBR"/>
    <property type="match status" value="1"/>
</dbReference>
<keyword evidence="3" id="KW-0677">Repeat</keyword>
<accession>A0A816EQM7</accession>
<evidence type="ECO:0000256" key="2">
    <source>
        <dbReference type="ARBA" id="ARBA00022723"/>
    </source>
</evidence>
<evidence type="ECO:0000256" key="6">
    <source>
        <dbReference type="ARBA" id="ARBA00022833"/>
    </source>
</evidence>
<proteinExistence type="predicted"/>
<evidence type="ECO:0000313" key="11">
    <source>
        <dbReference type="Proteomes" id="UP000663834"/>
    </source>
</evidence>
<comment type="caution">
    <text evidence="10">The sequence shown here is derived from an EMBL/GenBank/DDBJ whole genome shotgun (WGS) entry which is preliminary data.</text>
</comment>
<keyword evidence="6" id="KW-0862">Zinc</keyword>
<dbReference type="OrthoDB" id="1431934at2759"/>
<dbReference type="InterPro" id="IPR002867">
    <property type="entry name" value="IBR_dom"/>
</dbReference>
<feature type="compositionally biased region" description="Polar residues" evidence="8">
    <location>
        <begin position="1"/>
        <end position="10"/>
    </location>
</feature>
<dbReference type="Pfam" id="PF01485">
    <property type="entry name" value="IBR"/>
    <property type="match status" value="1"/>
</dbReference>
<evidence type="ECO:0000313" key="10">
    <source>
        <dbReference type="EMBL" id="CAF1652610.1"/>
    </source>
</evidence>
<dbReference type="InterPro" id="IPR044066">
    <property type="entry name" value="TRIAD_supradom"/>
</dbReference>
<evidence type="ECO:0000259" key="9">
    <source>
        <dbReference type="PROSITE" id="PS51873"/>
    </source>
</evidence>
<keyword evidence="7" id="KW-0175">Coiled coil</keyword>